<evidence type="ECO:0000256" key="1">
    <source>
        <dbReference type="ARBA" id="ARBA00012513"/>
    </source>
</evidence>
<protein>
    <recommendedName>
        <fullName evidence="1">non-specific serine/threonine protein kinase</fullName>
        <ecNumber evidence="1">2.7.11.1</ecNumber>
    </recommendedName>
</protein>
<dbReference type="EC" id="2.7.11.1" evidence="1"/>
<accession>A0AA42CN36</accession>
<dbReference type="AlphaFoldDB" id="A0AA42CN36"/>
<evidence type="ECO:0000256" key="2">
    <source>
        <dbReference type="ARBA" id="ARBA00022553"/>
    </source>
</evidence>
<evidence type="ECO:0000256" key="6">
    <source>
        <dbReference type="ARBA" id="ARBA00022801"/>
    </source>
</evidence>
<comment type="caution">
    <text evidence="8">The sequence shown here is derived from an EMBL/GenBank/DDBJ whole genome shotgun (WGS) entry which is preliminary data.</text>
</comment>
<keyword evidence="9" id="KW-1185">Reference proteome</keyword>
<name>A0AA42CN36_9HYPH</name>
<evidence type="ECO:0000313" key="8">
    <source>
        <dbReference type="EMBL" id="MCW6512286.1"/>
    </source>
</evidence>
<dbReference type="RefSeq" id="WP_282588662.1">
    <property type="nucleotide sequence ID" value="NZ_JAMOIM010000045.1"/>
</dbReference>
<organism evidence="8 9">
    <name type="scientific">Lichenifustis flavocetrariae</name>
    <dbReference type="NCBI Taxonomy" id="2949735"/>
    <lineage>
        <taxon>Bacteria</taxon>
        <taxon>Pseudomonadati</taxon>
        <taxon>Pseudomonadota</taxon>
        <taxon>Alphaproteobacteria</taxon>
        <taxon>Hyphomicrobiales</taxon>
        <taxon>Lichenihabitantaceae</taxon>
        <taxon>Lichenifustis</taxon>
    </lineage>
</organism>
<keyword evidence="6" id="KW-0378">Hydrolase</keyword>
<gene>
    <name evidence="8" type="ORF">M8523_30655</name>
</gene>
<evidence type="ECO:0000313" key="9">
    <source>
        <dbReference type="Proteomes" id="UP001165667"/>
    </source>
</evidence>
<dbReference type="InterPro" id="IPR030665">
    <property type="entry name" value="KaiC"/>
</dbReference>
<dbReference type="GO" id="GO:0005524">
    <property type="term" value="F:ATP binding"/>
    <property type="evidence" value="ECO:0007669"/>
    <property type="project" value="InterPro"/>
</dbReference>
<proteinExistence type="predicted"/>
<evidence type="ECO:0000256" key="4">
    <source>
        <dbReference type="ARBA" id="ARBA00022737"/>
    </source>
</evidence>
<evidence type="ECO:0000259" key="7">
    <source>
        <dbReference type="PROSITE" id="PS51146"/>
    </source>
</evidence>
<dbReference type="InterPro" id="IPR014774">
    <property type="entry name" value="KaiC-like_dom"/>
</dbReference>
<dbReference type="Pfam" id="PF06745">
    <property type="entry name" value="ATPase"/>
    <property type="match status" value="2"/>
</dbReference>
<dbReference type="InterPro" id="IPR010624">
    <property type="entry name" value="KaiC_dom"/>
</dbReference>
<dbReference type="PANTHER" id="PTHR42926">
    <property type="match status" value="1"/>
</dbReference>
<dbReference type="EMBL" id="JAMOIM010000045">
    <property type="protein sequence ID" value="MCW6512286.1"/>
    <property type="molecule type" value="Genomic_DNA"/>
</dbReference>
<keyword evidence="5" id="KW-0418">Kinase</keyword>
<dbReference type="Gene3D" id="3.40.50.300">
    <property type="entry name" value="P-loop containing nucleotide triphosphate hydrolases"/>
    <property type="match status" value="2"/>
</dbReference>
<dbReference type="Proteomes" id="UP001165667">
    <property type="component" value="Unassembled WGS sequence"/>
</dbReference>
<feature type="domain" description="KaiC" evidence="7">
    <location>
        <begin position="16"/>
        <end position="245"/>
    </location>
</feature>
<dbReference type="PANTHER" id="PTHR42926:SF1">
    <property type="entry name" value="CIRCADIAN CLOCK OSCILLATOR PROTEIN KAIC 1"/>
    <property type="match status" value="1"/>
</dbReference>
<evidence type="ECO:0000256" key="3">
    <source>
        <dbReference type="ARBA" id="ARBA00022679"/>
    </source>
</evidence>
<dbReference type="PROSITE" id="PS51146">
    <property type="entry name" value="KAIC"/>
    <property type="match status" value="2"/>
</dbReference>
<keyword evidence="3" id="KW-0808">Transferase</keyword>
<dbReference type="SUPFAM" id="SSF52540">
    <property type="entry name" value="P-loop containing nucleoside triphosphate hydrolases"/>
    <property type="match status" value="2"/>
</dbReference>
<dbReference type="GO" id="GO:0016787">
    <property type="term" value="F:hydrolase activity"/>
    <property type="evidence" value="ECO:0007669"/>
    <property type="project" value="UniProtKB-KW"/>
</dbReference>
<dbReference type="InterPro" id="IPR051347">
    <property type="entry name" value="Circadian_clock_KaiC-rel"/>
</dbReference>
<feature type="domain" description="KaiC" evidence="7">
    <location>
        <begin position="251"/>
        <end position="484"/>
    </location>
</feature>
<reference evidence="8" key="1">
    <citation type="submission" date="2022-05" db="EMBL/GenBank/DDBJ databases">
        <authorList>
            <person name="Pankratov T."/>
        </authorList>
    </citation>
    <scope>NUCLEOTIDE SEQUENCE</scope>
    <source>
        <strain evidence="8">BP6-180914</strain>
    </source>
</reference>
<dbReference type="GO" id="GO:0004674">
    <property type="term" value="F:protein serine/threonine kinase activity"/>
    <property type="evidence" value="ECO:0007669"/>
    <property type="project" value="UniProtKB-EC"/>
</dbReference>
<dbReference type="PIRSF" id="PIRSF039117">
    <property type="entry name" value="KaiC"/>
    <property type="match status" value="1"/>
</dbReference>
<keyword evidence="4" id="KW-0677">Repeat</keyword>
<evidence type="ECO:0000256" key="5">
    <source>
        <dbReference type="ARBA" id="ARBA00022777"/>
    </source>
</evidence>
<keyword evidence="2" id="KW-0597">Phosphoprotein</keyword>
<dbReference type="InterPro" id="IPR027417">
    <property type="entry name" value="P-loop_NTPase"/>
</dbReference>
<sequence length="513" mass="55308">MTQPEAADNRDKGTIERVSSFVPGLDVILGGGFLRGGLYMIKGTPGMGKTILASQIIYSQEAGQSRTLFVTVLGENHGRMMMHLRSMRFFDEARIPDQVFYISAYGALEDEGLKGLVALIRREVVARGATMLVLDGLSAVEAKAGAEYEMKRFTHDLQTLASATDCTMFLLTTASGTLAAPEHTMVDGLIELRHRSFGSRAERRLLVHKIRGTGYLEGEHAFGISDAGVTVFPRIEALLAMPSLRAPPPTARLSSGVASLDEMFGGGIPAATLTGLVGPSGSGKTTLGLHFLSGSSASEPGLLFGCYEPPERLRYKATTMGFDLAAAEQRGDVEILWYPVGEHILDELAHALLDAVRRRGVKRLVIDGLSGFQQAALEPERIVRFWSALSNELRARDVTTLHTLELQELAGPEIRIPISGIASLAEVMVLVRYVELRSRLYRLISMSKVREGAFDPTIREFEITDAGVVVGKPFEGVEAVLSGMARAVSANAYVASSEASLTVPPDAGTGRTE</sequence>